<gene>
    <name evidence="5" type="ORF">P170DRAFT_409216</name>
</gene>
<feature type="domain" description="Beta-lactamase-related" evidence="3">
    <location>
        <begin position="14"/>
        <end position="345"/>
    </location>
</feature>
<dbReference type="Pfam" id="PF00144">
    <property type="entry name" value="Beta-lactamase"/>
    <property type="match status" value="1"/>
</dbReference>
<dbReference type="RefSeq" id="XP_024704957.1">
    <property type="nucleotide sequence ID" value="XM_024846761.1"/>
</dbReference>
<proteinExistence type="inferred from homology"/>
<evidence type="ECO:0000256" key="1">
    <source>
        <dbReference type="ARBA" id="ARBA00038215"/>
    </source>
</evidence>
<dbReference type="GeneID" id="36554460"/>
<accession>A0A2I2G9W3</accession>
<dbReference type="SUPFAM" id="SSF56601">
    <property type="entry name" value="beta-lactamase/transpeptidase-like"/>
    <property type="match status" value="1"/>
</dbReference>
<dbReference type="Gene3D" id="3.40.710.10">
    <property type="entry name" value="DD-peptidase/beta-lactamase superfamily"/>
    <property type="match status" value="1"/>
</dbReference>
<dbReference type="Pfam" id="PF11954">
    <property type="entry name" value="DUF3471"/>
    <property type="match status" value="1"/>
</dbReference>
<comment type="caution">
    <text evidence="5">The sequence shown here is derived from an EMBL/GenBank/DDBJ whole genome shotgun (WGS) entry which is preliminary data.</text>
</comment>
<dbReference type="InterPro" id="IPR012338">
    <property type="entry name" value="Beta-lactam/transpept-like"/>
</dbReference>
<feature type="compositionally biased region" description="Basic and acidic residues" evidence="2">
    <location>
        <begin position="369"/>
        <end position="383"/>
    </location>
</feature>
<dbReference type="VEuPathDB" id="FungiDB:P170DRAFT_409216"/>
<protein>
    <submittedName>
        <fullName evidence="5">Beta-lactamase/transpeptidase-like protein</fullName>
    </submittedName>
</protein>
<evidence type="ECO:0000313" key="6">
    <source>
        <dbReference type="Proteomes" id="UP000234275"/>
    </source>
</evidence>
<evidence type="ECO:0000313" key="5">
    <source>
        <dbReference type="EMBL" id="PLB49655.1"/>
    </source>
</evidence>
<evidence type="ECO:0000256" key="2">
    <source>
        <dbReference type="SAM" id="MobiDB-lite"/>
    </source>
</evidence>
<keyword evidence="6" id="KW-1185">Reference proteome</keyword>
<dbReference type="PANTHER" id="PTHR46825:SF9">
    <property type="entry name" value="BETA-LACTAMASE-RELATED DOMAIN-CONTAINING PROTEIN"/>
    <property type="match status" value="1"/>
</dbReference>
<dbReference type="AlphaFoldDB" id="A0A2I2G9W3"/>
<evidence type="ECO:0000259" key="3">
    <source>
        <dbReference type="Pfam" id="PF00144"/>
    </source>
</evidence>
<dbReference type="STRING" id="1392250.A0A2I2G9W3"/>
<reference evidence="5 6" key="1">
    <citation type="submission" date="2016-12" db="EMBL/GenBank/DDBJ databases">
        <title>The genomes of Aspergillus section Nigri reveals drivers in fungal speciation.</title>
        <authorList>
            <consortium name="DOE Joint Genome Institute"/>
            <person name="Vesth T.C."/>
            <person name="Nybo J."/>
            <person name="Theobald S."/>
            <person name="Brandl J."/>
            <person name="Frisvad J.C."/>
            <person name="Nielsen K.F."/>
            <person name="Lyhne E.K."/>
            <person name="Kogle M.E."/>
            <person name="Kuo A."/>
            <person name="Riley R."/>
            <person name="Clum A."/>
            <person name="Nolan M."/>
            <person name="Lipzen A."/>
            <person name="Salamov A."/>
            <person name="Henrissat B."/>
            <person name="Wiebenga A."/>
            <person name="De Vries R.P."/>
            <person name="Grigoriev I.V."/>
            <person name="Mortensen U.H."/>
            <person name="Andersen M.R."/>
            <person name="Baker S.E."/>
        </authorList>
    </citation>
    <scope>NUCLEOTIDE SEQUENCE [LARGE SCALE GENOMIC DNA]</scope>
    <source>
        <strain evidence="5 6">IBT 23096</strain>
    </source>
</reference>
<organism evidence="5 6">
    <name type="scientific">Aspergillus steynii IBT 23096</name>
    <dbReference type="NCBI Taxonomy" id="1392250"/>
    <lineage>
        <taxon>Eukaryota</taxon>
        <taxon>Fungi</taxon>
        <taxon>Dikarya</taxon>
        <taxon>Ascomycota</taxon>
        <taxon>Pezizomycotina</taxon>
        <taxon>Eurotiomycetes</taxon>
        <taxon>Eurotiomycetidae</taxon>
        <taxon>Eurotiales</taxon>
        <taxon>Aspergillaceae</taxon>
        <taxon>Aspergillus</taxon>
        <taxon>Aspergillus subgen. Circumdati</taxon>
    </lineage>
</organism>
<dbReference type="InterPro" id="IPR021860">
    <property type="entry name" value="Peptidase_S12_Pab87-rel_C"/>
</dbReference>
<dbReference type="InterPro" id="IPR001466">
    <property type="entry name" value="Beta-lactam-related"/>
</dbReference>
<dbReference type="EMBL" id="MSFO01000004">
    <property type="protein sequence ID" value="PLB49655.1"/>
    <property type="molecule type" value="Genomic_DNA"/>
</dbReference>
<feature type="domain" description="Peptidase S12 Pab87-related C-terminal" evidence="4">
    <location>
        <begin position="411"/>
        <end position="512"/>
    </location>
</feature>
<dbReference type="OrthoDB" id="10253869at2759"/>
<dbReference type="PANTHER" id="PTHR46825">
    <property type="entry name" value="D-ALANYL-D-ALANINE-CARBOXYPEPTIDASE/ENDOPEPTIDASE AMPH"/>
    <property type="match status" value="1"/>
</dbReference>
<dbReference type="Proteomes" id="UP000234275">
    <property type="component" value="Unassembled WGS sequence"/>
</dbReference>
<dbReference type="InterPro" id="IPR050491">
    <property type="entry name" value="AmpC-like"/>
</dbReference>
<name>A0A2I2G9W3_9EURO</name>
<comment type="similarity">
    <text evidence="1">Belongs to the peptidase S12 family.</text>
</comment>
<evidence type="ECO:0000259" key="4">
    <source>
        <dbReference type="Pfam" id="PF11954"/>
    </source>
</evidence>
<sequence length="514" mass="56548">MVLRSDTSPFTPEFDTLVHKQLEKWKVPGLTIAIVHGPRAYSKAYGIAEFPAKKMTTGSLFSTCSTTKAFTAAAVSLAIDDSNISWDTPISTLIPDDFVLANEHATTSTTLEDALSHRSGLPGHESAMAMANPRETLRDEVRKLRSLPLATSPRSTWAYCNHMYMAVSHALVTLTHQPLGTTLKHRIWGPLDMHHTYFSIAEAKQSPDARSLVRGYTFVPDLNTYIPEPHMNYAPTTGAGSIVSTVLDYAKWIRSWIHCSGPLSSTAYASLLTPRSIITNDEGLVVPDAPYHLYALGWFVDQIRGEQLYWHSGSWPGFGIMVGFVPGREWGFAMMGNAVDAREVEKEIYLYLIGRLQSQSQSGGNGCDGLREDRTAGKKEPGKRTGTGTGAESVEEAKKRVFPSLPDPLLPHVLPLHLYAGTYRNEGYGSFGLVAEKGRLGADLTDRAIRQKLEFEHASGEFFVCLAYVPAQGKGLGQKFQAEFYVDVNGTARRVGVDFEPALGGEKIWFERVG</sequence>
<feature type="region of interest" description="Disordered" evidence="2">
    <location>
        <begin position="359"/>
        <end position="395"/>
    </location>
</feature>